<feature type="domain" description="DNA mismatch repair protein S5" evidence="4">
    <location>
        <begin position="222"/>
        <end position="377"/>
    </location>
</feature>
<dbReference type="PANTHER" id="PTHR10073">
    <property type="entry name" value="DNA MISMATCH REPAIR PROTEIN MLH, PMS, MUTL"/>
    <property type="match status" value="1"/>
</dbReference>
<dbReference type="InterPro" id="IPR038973">
    <property type="entry name" value="MutL/Mlh/Pms-like"/>
</dbReference>
<evidence type="ECO:0000256" key="2">
    <source>
        <dbReference type="ARBA" id="ARBA00022763"/>
    </source>
</evidence>
<dbReference type="NCBIfam" id="TIGR00585">
    <property type="entry name" value="mutl"/>
    <property type="match status" value="1"/>
</dbReference>
<dbReference type="GO" id="GO:0030983">
    <property type="term" value="F:mismatched DNA binding"/>
    <property type="evidence" value="ECO:0007669"/>
    <property type="project" value="InterPro"/>
</dbReference>
<dbReference type="Pfam" id="PF13589">
    <property type="entry name" value="HATPase_c_3"/>
    <property type="match status" value="1"/>
</dbReference>
<dbReference type="EMBL" id="JAFJYH010000090">
    <property type="protein sequence ID" value="KAG4420143.1"/>
    <property type="molecule type" value="Genomic_DNA"/>
</dbReference>
<dbReference type="Pfam" id="PF01119">
    <property type="entry name" value="DNA_mis_repair"/>
    <property type="match status" value="1"/>
</dbReference>
<dbReference type="SUPFAM" id="SSF54211">
    <property type="entry name" value="Ribosomal protein S5 domain 2-like"/>
    <property type="match status" value="1"/>
</dbReference>
<dbReference type="GO" id="GO:0005524">
    <property type="term" value="F:ATP binding"/>
    <property type="evidence" value="ECO:0007669"/>
    <property type="project" value="InterPro"/>
</dbReference>
<dbReference type="OrthoDB" id="10263226at2759"/>
<accession>A0A8H7TJW8</accession>
<dbReference type="SUPFAM" id="SSF55874">
    <property type="entry name" value="ATPase domain of HSP90 chaperone/DNA topoisomerase II/histidine kinase"/>
    <property type="match status" value="1"/>
</dbReference>
<evidence type="ECO:0000256" key="1">
    <source>
        <dbReference type="ARBA" id="ARBA00006082"/>
    </source>
</evidence>
<comment type="similarity">
    <text evidence="1">Belongs to the DNA mismatch repair MutL/HexB family.</text>
</comment>
<feature type="compositionally biased region" description="Polar residues" evidence="3">
    <location>
        <begin position="480"/>
        <end position="495"/>
    </location>
</feature>
<dbReference type="FunFam" id="3.30.565.10:FF:000017">
    <property type="entry name" value="PMS1 homolog 1, mismatch repair system component"/>
    <property type="match status" value="1"/>
</dbReference>
<reference evidence="5" key="1">
    <citation type="submission" date="2021-02" db="EMBL/GenBank/DDBJ databases">
        <title>Genome sequence Cadophora malorum strain M34.</title>
        <authorList>
            <person name="Stefanovic E."/>
            <person name="Vu D."/>
            <person name="Scully C."/>
            <person name="Dijksterhuis J."/>
            <person name="Roader J."/>
            <person name="Houbraken J."/>
        </authorList>
    </citation>
    <scope>NUCLEOTIDE SEQUENCE</scope>
    <source>
        <strain evidence="5">M34</strain>
    </source>
</reference>
<keyword evidence="2" id="KW-0227">DNA damage</keyword>
<dbReference type="InterPro" id="IPR036890">
    <property type="entry name" value="HATPase_C_sf"/>
</dbReference>
<dbReference type="InterPro" id="IPR013507">
    <property type="entry name" value="DNA_mismatch_S5_2-like"/>
</dbReference>
<feature type="compositionally biased region" description="Polar residues" evidence="3">
    <location>
        <begin position="412"/>
        <end position="425"/>
    </location>
</feature>
<evidence type="ECO:0000313" key="5">
    <source>
        <dbReference type="EMBL" id="KAG4420143.1"/>
    </source>
</evidence>
<evidence type="ECO:0000256" key="3">
    <source>
        <dbReference type="SAM" id="MobiDB-lite"/>
    </source>
</evidence>
<sequence length="934" mass="101641">MSLSLEMAITALPDATIHLLGSAQALTTPTSLVKELVDNALDAKATSIDILISPNTLDKIEVRDNGHGIPQQDLDALGRRGHTSKLRTFDELKSIGGISLGFRGEALASAVQLGLVSVTTRTEGEAVATSVQLKAPGGIANQNRTSHPVGTKVSVTKFLYNLPVRKQTAQKDSAKTMKKIKELLQSYAFARPRVRFCLKVASGGKGSWSFTPRPNDGMKEAASQIIGRDAAAQCIEKSLVFSDKSFQFDTLQACGGSKPTQVSDPIVSGSDRFIVEVFMPKPKATIIGHGQYISVDSRPVSHDKGTMRKLVSIFKYYAKGTVSKGEGKIKDPFLRLNIKCPVSSYDPNVEPAKDDVIFQSESLVLESIEQLFKDVYGEPSASSITATPETPGGDPDNFELLMSRNKGAGEPPSSSEQVNSVQLQENIGPKSPAQASMIVTDGPLNPPTDEANGDPERIEGRKWSVDMSKDFSEDVEGSQWAGQSSQISRQPQQDVADSPAGQPTPLNPWIISKLNAPIRPKNIPVSPTSAVAAPDSTALPLTEYYLPTPQISSDPVAADVDSLILTRTARPPHIINSDDIQTLALNRIPSSSHEPPKGSDDLPPATTVRRLSLAYSDDGLLLGDDSDIFSRRNDFNNAREVLEGPGQRSPPHSGSNKSKRVNKPFVPPMMTVDHAMPRDGLRQTTLTGGIIYPAPAEKDCTPASLDPDPNDELAWAMDFERRKEDATRQRRKEILAARAEAEADIAAPIVRRRRPQVQGEALELDAADAIVRSSPHKNRYNAAIANLEARKEASIGDDVAKPIFKTSLPDGDPRAYLMRRRKSMQPSVPGGPTRPMRAKSTRLPLERIPEAEMLHRLEMRWPVDMDAVQTAFEKTKVHDVYINRGIQTVGLSMTPAEAKLVASRIQAAVENWMEKYPGKAYTAEYAFDSLINVQ</sequence>
<dbReference type="InterPro" id="IPR002099">
    <property type="entry name" value="MutL/Mlh/PMS"/>
</dbReference>
<protein>
    <recommendedName>
        <fullName evidence="4">DNA mismatch repair protein S5 domain-containing protein</fullName>
    </recommendedName>
</protein>
<organism evidence="5 6">
    <name type="scientific">Cadophora malorum</name>
    <dbReference type="NCBI Taxonomy" id="108018"/>
    <lineage>
        <taxon>Eukaryota</taxon>
        <taxon>Fungi</taxon>
        <taxon>Dikarya</taxon>
        <taxon>Ascomycota</taxon>
        <taxon>Pezizomycotina</taxon>
        <taxon>Leotiomycetes</taxon>
        <taxon>Helotiales</taxon>
        <taxon>Ploettnerulaceae</taxon>
        <taxon>Cadophora</taxon>
    </lineage>
</organism>
<dbReference type="InterPro" id="IPR020568">
    <property type="entry name" value="Ribosomal_Su5_D2-typ_SF"/>
</dbReference>
<dbReference type="GO" id="GO:0006298">
    <property type="term" value="P:mismatch repair"/>
    <property type="evidence" value="ECO:0007669"/>
    <property type="project" value="InterPro"/>
</dbReference>
<dbReference type="InterPro" id="IPR014721">
    <property type="entry name" value="Ribsml_uS5_D2-typ_fold_subgr"/>
</dbReference>
<dbReference type="Proteomes" id="UP000664132">
    <property type="component" value="Unassembled WGS sequence"/>
</dbReference>
<evidence type="ECO:0000313" key="6">
    <source>
        <dbReference type="Proteomes" id="UP000664132"/>
    </source>
</evidence>
<dbReference type="GO" id="GO:0061982">
    <property type="term" value="P:meiosis I cell cycle process"/>
    <property type="evidence" value="ECO:0007669"/>
    <property type="project" value="UniProtKB-ARBA"/>
</dbReference>
<dbReference type="PANTHER" id="PTHR10073:SF41">
    <property type="entry name" value="MISMATCH REPAIR PROTEIN, PUTATIVE (AFU_ORTHOLOGUE AFUA_8G05820)-RELATED"/>
    <property type="match status" value="1"/>
</dbReference>
<dbReference type="AlphaFoldDB" id="A0A8H7TJW8"/>
<name>A0A8H7TJW8_9HELO</name>
<dbReference type="Gene3D" id="3.30.230.10">
    <property type="match status" value="1"/>
</dbReference>
<dbReference type="GO" id="GO:0140664">
    <property type="term" value="F:ATP-dependent DNA damage sensor activity"/>
    <property type="evidence" value="ECO:0007669"/>
    <property type="project" value="InterPro"/>
</dbReference>
<keyword evidence="6" id="KW-1185">Reference proteome</keyword>
<gene>
    <name evidence="5" type="ORF">IFR04_006706</name>
</gene>
<dbReference type="SMART" id="SM01340">
    <property type="entry name" value="DNA_mis_repair"/>
    <property type="match status" value="1"/>
</dbReference>
<feature type="region of interest" description="Disordered" evidence="3">
    <location>
        <begin position="380"/>
        <end position="458"/>
    </location>
</feature>
<proteinExistence type="inferred from homology"/>
<feature type="region of interest" description="Disordered" evidence="3">
    <location>
        <begin position="640"/>
        <end position="672"/>
    </location>
</feature>
<dbReference type="Gene3D" id="3.30.565.10">
    <property type="entry name" value="Histidine kinase-like ATPase, C-terminal domain"/>
    <property type="match status" value="1"/>
</dbReference>
<feature type="region of interest" description="Disordered" evidence="3">
    <location>
        <begin position="470"/>
        <end position="507"/>
    </location>
</feature>
<dbReference type="PROSITE" id="PS00058">
    <property type="entry name" value="DNA_MISMATCH_REPAIR_1"/>
    <property type="match status" value="1"/>
</dbReference>
<dbReference type="GO" id="GO:0016887">
    <property type="term" value="F:ATP hydrolysis activity"/>
    <property type="evidence" value="ECO:0007669"/>
    <property type="project" value="InterPro"/>
</dbReference>
<dbReference type="GO" id="GO:0032389">
    <property type="term" value="C:MutLalpha complex"/>
    <property type="evidence" value="ECO:0007669"/>
    <property type="project" value="TreeGrafter"/>
</dbReference>
<dbReference type="InterPro" id="IPR014762">
    <property type="entry name" value="DNA_mismatch_repair_CS"/>
</dbReference>
<evidence type="ECO:0000259" key="4">
    <source>
        <dbReference type="SMART" id="SM01340"/>
    </source>
</evidence>
<comment type="caution">
    <text evidence="5">The sequence shown here is derived from an EMBL/GenBank/DDBJ whole genome shotgun (WGS) entry which is preliminary data.</text>
</comment>